<keyword evidence="1" id="KW-0472">Membrane</keyword>
<dbReference type="SUPFAM" id="SSF53474">
    <property type="entry name" value="alpha/beta-Hydrolases"/>
    <property type="match status" value="1"/>
</dbReference>
<feature type="domain" description="Alpha/beta hydrolase fold-5" evidence="2">
    <location>
        <begin position="64"/>
        <end position="228"/>
    </location>
</feature>
<dbReference type="RefSeq" id="WP_104057706.1">
    <property type="nucleotide sequence ID" value="NZ_PREZ01000003.1"/>
</dbReference>
<keyword evidence="4" id="KW-1185">Reference proteome</keyword>
<dbReference type="GO" id="GO:0016787">
    <property type="term" value="F:hydrolase activity"/>
    <property type="evidence" value="ECO:0007669"/>
    <property type="project" value="UniProtKB-KW"/>
</dbReference>
<dbReference type="Gene3D" id="3.40.50.1820">
    <property type="entry name" value="alpha/beta hydrolase"/>
    <property type="match status" value="1"/>
</dbReference>
<dbReference type="OrthoDB" id="9780932at2"/>
<dbReference type="InterPro" id="IPR029058">
    <property type="entry name" value="AB_hydrolase_fold"/>
</dbReference>
<keyword evidence="1" id="KW-1133">Transmembrane helix</keyword>
<accession>A0A2S5GD42</accession>
<dbReference type="Pfam" id="PF12695">
    <property type="entry name" value="Abhydrolase_5"/>
    <property type="match status" value="1"/>
</dbReference>
<evidence type="ECO:0000313" key="3">
    <source>
        <dbReference type="EMBL" id="PPA70957.1"/>
    </source>
</evidence>
<sequence>MKKWIKYILIGLLVILLVTFAGFYIWTQQTRDATDELYSLVNENEWSNEDNIVTFLPEEPNGTGIVLYPGGKVEPEAYAYYAKGLAEEGYLVAIPAVRLNLAMLDQSRAEDVFDSHPSIEKWVIGGHSLGGVGAALYAQNNPKKIEGIIFLASYPGGGADFSGTDLPMLLLYGENDGLSTVEDIKESEALLSDEALLHGIKGGNHAQFGMYGEQPGDMAAAVSAKEQQAEMMSVTLEWLTTFK</sequence>
<reference evidence="3 4" key="1">
    <citation type="submission" date="2018-02" db="EMBL/GenBank/DDBJ databases">
        <title>Jeotgalibacillus proteolyticum sp. nov. a protease producing bacterium isolated from ocean sediments of Laizhou Bay.</title>
        <authorList>
            <person name="Li Y."/>
        </authorList>
    </citation>
    <scope>NUCLEOTIDE SEQUENCE [LARGE SCALE GENOMIC DNA]</scope>
    <source>
        <strain evidence="3 4">22-7</strain>
    </source>
</reference>
<dbReference type="InterPro" id="IPR029059">
    <property type="entry name" value="AB_hydrolase_5"/>
</dbReference>
<dbReference type="EMBL" id="PREZ01000003">
    <property type="protein sequence ID" value="PPA70957.1"/>
    <property type="molecule type" value="Genomic_DNA"/>
</dbReference>
<name>A0A2S5GD42_9BACL</name>
<evidence type="ECO:0000256" key="1">
    <source>
        <dbReference type="SAM" id="Phobius"/>
    </source>
</evidence>
<organism evidence="3 4">
    <name type="scientific">Jeotgalibacillus proteolyticus</name>
    <dbReference type="NCBI Taxonomy" id="2082395"/>
    <lineage>
        <taxon>Bacteria</taxon>
        <taxon>Bacillati</taxon>
        <taxon>Bacillota</taxon>
        <taxon>Bacilli</taxon>
        <taxon>Bacillales</taxon>
        <taxon>Caryophanaceae</taxon>
        <taxon>Jeotgalibacillus</taxon>
    </lineage>
</organism>
<comment type="caution">
    <text evidence="3">The sequence shown here is derived from an EMBL/GenBank/DDBJ whole genome shotgun (WGS) entry which is preliminary data.</text>
</comment>
<gene>
    <name evidence="3" type="ORF">C4B60_09240</name>
</gene>
<dbReference type="Proteomes" id="UP000239047">
    <property type="component" value="Unassembled WGS sequence"/>
</dbReference>
<evidence type="ECO:0000259" key="2">
    <source>
        <dbReference type="Pfam" id="PF12695"/>
    </source>
</evidence>
<proteinExistence type="predicted"/>
<keyword evidence="1" id="KW-0812">Transmembrane</keyword>
<dbReference type="AlphaFoldDB" id="A0A2S5GD42"/>
<protein>
    <submittedName>
        <fullName evidence="3">Alpha/beta hydrolase</fullName>
    </submittedName>
</protein>
<feature type="transmembrane region" description="Helical" evidence="1">
    <location>
        <begin position="7"/>
        <end position="26"/>
    </location>
</feature>
<evidence type="ECO:0000313" key="4">
    <source>
        <dbReference type="Proteomes" id="UP000239047"/>
    </source>
</evidence>
<keyword evidence="3" id="KW-0378">Hydrolase</keyword>